<evidence type="ECO:0000313" key="1">
    <source>
        <dbReference type="EMBL" id="RFD26852.1"/>
    </source>
</evidence>
<accession>A0A3E1HK60</accession>
<comment type="caution">
    <text evidence="1">The sequence shown here is derived from an EMBL/GenBank/DDBJ whole genome shotgun (WGS) entry which is preliminary data.</text>
</comment>
<gene>
    <name evidence="1" type="ORF">MUBE_03490</name>
</gene>
<protein>
    <submittedName>
        <fullName evidence="1">Uncharacterized protein</fullName>
    </submittedName>
</protein>
<proteinExistence type="predicted"/>
<evidence type="ECO:0000313" key="2">
    <source>
        <dbReference type="Proteomes" id="UP000258522"/>
    </source>
</evidence>
<organism evidence="1 2">
    <name type="scientific">Mycobacterium uberis</name>
    <dbReference type="NCBI Taxonomy" id="2162698"/>
    <lineage>
        <taxon>Bacteria</taxon>
        <taxon>Bacillati</taxon>
        <taxon>Actinomycetota</taxon>
        <taxon>Actinomycetes</taxon>
        <taxon>Mycobacteriales</taxon>
        <taxon>Mycobacteriaceae</taxon>
        <taxon>Mycobacterium</taxon>
    </lineage>
</organism>
<dbReference type="Proteomes" id="UP000258522">
    <property type="component" value="Unassembled WGS sequence"/>
</dbReference>
<name>A0A3E1HK60_9MYCO</name>
<dbReference type="AlphaFoldDB" id="A0A3E1HK60"/>
<reference evidence="1 2" key="1">
    <citation type="submission" date="2018-07" db="EMBL/GenBank/DDBJ databases">
        <title>Whole genome sequence of Mycobacterium uberis.</title>
        <authorList>
            <person name="Benjak A."/>
        </authorList>
    </citation>
    <scope>NUCLEOTIDE SEQUENCE [LARGE SCALE GENOMIC DNA]</scope>
    <source>
        <strain evidence="1 2">Jura</strain>
    </source>
</reference>
<sequence>MIVTGAFLIEVAVNIDNKRPVYRPAVQSGLIRWPRFVLVVLPQVDADDGGRRLDVEARFPKLDEVSQYRSFEVPEAAVSTFPGFAFFGILPFAGS</sequence>
<dbReference type="EMBL" id="QAYL01000002">
    <property type="protein sequence ID" value="RFD26852.1"/>
    <property type="molecule type" value="Genomic_DNA"/>
</dbReference>
<keyword evidence="2" id="KW-1185">Reference proteome</keyword>